<dbReference type="EMBL" id="BMER01000001">
    <property type="protein sequence ID" value="GGG74245.1"/>
    <property type="molecule type" value="Genomic_DNA"/>
</dbReference>
<sequence>MDGRRIGFTMGLLLIFAAPMVGLSQPDTYLVQQLDNRNGLSNSAVNCVFQDSDDMLWIGTWDGLNRYDGKSFLVFNYDSYNRNDPRSIGSNVIQHITEDRNRNIWVSTMEGVSRYEKQRGIFHHYFYTRNKRSQVREQEFEVTVDTAGQLYARTATLGFARYDAQRDSFYACPLPGTDGHFQKILFDRGNRLWTLSESGEIRVFEKESNHQFEPIPVVGPDSGPYTGLFIANDKVFLATSTGRLSKVDGLNLKSSEVAQLHSGIRSMAFYDQQYYLALEGQGYRVFDLDFRQEAGDGNMRPLENVKITAWTPGSEQLLWVATDGNGLIRVAPKTIPFGHLSPSAVGATKPIRAICQVDGALWIGTKGGGIASTLAFDPTGNTPAHWQYYTTNDGLSNNAVYAIEAGGNNLIYVGTDGKGLALYDRQAKQFVNWVDLEGHEDCPEFGSVYAIAEDSDGSVWVGTSGYGLLHLRFTRMASHRLAVQFVRQYTYSNDEKGLANDIIYAVCHGSDDYLWIACRYGGLSLLNKKSGKISTFKAFTHEGSLSNNDVLALYKDSKKRFWIGTSYGLNWIAEAAITQPQPVFNHLNTSNGLPNNTIHAITEDDSGYIWVSTNKGLARVNPTDSGVAHYQEADGLQSNEFSDGAVWKDAQGYLYFGGIYGLNYFLPQHIRENVRRPNLQLSGLHFAGKPFIGGEDLVLRAGQSDPGHYAVSRTDNFFEVELKAISFLHAEKCEYAWKLEGHDKTWQYGGTNGKITYSNIPPGRYALSVKWSNGEGLWTAQQEAFQLHVKPYVWLTWPALLGYALLLATGASIFYSNRRNKLEIKHRLRLEQKLREKDEALHEEQLNFFTNIAHELQTPLTLIMGSAERFQHYDRQDTAPALKQNLLAMLYQQASRLTYLVQQLLEFRKAEAGYLQNHYAILDVSSLITQLTDLFLPLSEQQDITYERQIPDGIILPTDKDKLEKVLFNLLSNAFKHSGRREHVIIAVQWDATAALLRITVSNSGCELEQHELEGLFDQFRTGRKEDPATFTTGIGLAFTRRLVQLLEGNIRATVDQGWISFCVELPPPKDHHDAEGGMQYGGTPSFIYRNMTSATAHDTLTPTDEQNKGALVETLSGTIKKTILVVEDEPGIRYLLRDILGEHYVVYEAVNGLEAVGLIRKQVPDLIISDVMMPGMDGLTLCEKIKNTPSTCHIPVVILSAKGSVEQRTEGYEVGADAYIAKPFHSNHLKVRIKNLFEQQERLHQLFAQGGTDPVPLTGNREQQQFLNALVKVIETQLDNPELNAATLEHALALSKMQLYRKLKTLSNMTPSEFIRHIRLKHAARLLTTTPLTVAEIFYRTGFNNQSYFFREFKRQYHCAPNEYRAQHYVRV</sequence>
<dbReference type="RefSeq" id="WP_188504093.1">
    <property type="nucleotide sequence ID" value="NZ_BMER01000001.1"/>
</dbReference>
<dbReference type="GO" id="GO:0000155">
    <property type="term" value="F:phosphorelay sensor kinase activity"/>
    <property type="evidence" value="ECO:0007669"/>
    <property type="project" value="InterPro"/>
</dbReference>
<evidence type="ECO:0000313" key="11">
    <source>
        <dbReference type="Proteomes" id="UP000660862"/>
    </source>
</evidence>
<dbReference type="Pfam" id="PF07495">
    <property type="entry name" value="Y_Y_Y"/>
    <property type="match status" value="1"/>
</dbReference>
<keyword evidence="3 6" id="KW-0597">Phosphoprotein</keyword>
<dbReference type="SUPFAM" id="SSF46689">
    <property type="entry name" value="Homeodomain-like"/>
    <property type="match status" value="1"/>
</dbReference>
<evidence type="ECO:0000256" key="5">
    <source>
        <dbReference type="ARBA" id="ARBA00023163"/>
    </source>
</evidence>
<dbReference type="Gene3D" id="1.10.287.130">
    <property type="match status" value="1"/>
</dbReference>
<keyword evidence="5" id="KW-0804">Transcription</keyword>
<dbReference type="SUPFAM" id="SSF47384">
    <property type="entry name" value="Homodimeric domain of signal transducing histidine kinase"/>
    <property type="match status" value="1"/>
</dbReference>
<dbReference type="SMART" id="SM00342">
    <property type="entry name" value="HTH_ARAC"/>
    <property type="match status" value="1"/>
</dbReference>
<dbReference type="SUPFAM" id="SSF101898">
    <property type="entry name" value="NHL repeat"/>
    <property type="match status" value="1"/>
</dbReference>
<feature type="domain" description="Histidine kinase" evidence="8">
    <location>
        <begin position="851"/>
        <end position="1070"/>
    </location>
</feature>
<dbReference type="InterPro" id="IPR011006">
    <property type="entry name" value="CheY-like_superfamily"/>
</dbReference>
<dbReference type="Gene3D" id="2.60.40.10">
    <property type="entry name" value="Immunoglobulins"/>
    <property type="match status" value="1"/>
</dbReference>
<dbReference type="InterPro" id="IPR018060">
    <property type="entry name" value="HTH_AraC"/>
</dbReference>
<dbReference type="InterPro" id="IPR036890">
    <property type="entry name" value="HATPase_C_sf"/>
</dbReference>
<comment type="catalytic activity">
    <reaction evidence="1">
        <text>ATP + protein L-histidine = ADP + protein N-phospho-L-histidine.</text>
        <dbReference type="EC" id="2.7.13.3"/>
    </reaction>
</comment>
<dbReference type="Gene3D" id="1.10.10.60">
    <property type="entry name" value="Homeodomain-like"/>
    <property type="match status" value="1"/>
</dbReference>
<dbReference type="Pfam" id="PF00072">
    <property type="entry name" value="Response_reg"/>
    <property type="match status" value="1"/>
</dbReference>
<dbReference type="SUPFAM" id="SSF55874">
    <property type="entry name" value="ATPase domain of HSP90 chaperone/DNA topoisomerase II/histidine kinase"/>
    <property type="match status" value="1"/>
</dbReference>
<organism evidence="10 11">
    <name type="scientific">Parapedobacter pyrenivorans</name>
    <dbReference type="NCBI Taxonomy" id="1305674"/>
    <lineage>
        <taxon>Bacteria</taxon>
        <taxon>Pseudomonadati</taxon>
        <taxon>Bacteroidota</taxon>
        <taxon>Sphingobacteriia</taxon>
        <taxon>Sphingobacteriales</taxon>
        <taxon>Sphingobacteriaceae</taxon>
        <taxon>Parapedobacter</taxon>
    </lineage>
</organism>
<dbReference type="Proteomes" id="UP000660862">
    <property type="component" value="Unassembled WGS sequence"/>
</dbReference>
<dbReference type="SMART" id="SM00388">
    <property type="entry name" value="HisKA"/>
    <property type="match status" value="1"/>
</dbReference>
<dbReference type="Pfam" id="PF07494">
    <property type="entry name" value="Reg_prop"/>
    <property type="match status" value="4"/>
</dbReference>
<protein>
    <recommendedName>
        <fullName evidence="2">histidine kinase</fullName>
        <ecNumber evidence="2">2.7.13.3</ecNumber>
    </recommendedName>
</protein>
<reference evidence="10" key="1">
    <citation type="journal article" date="2014" name="Int. J. Syst. Evol. Microbiol.">
        <title>Complete genome sequence of Corynebacterium casei LMG S-19264T (=DSM 44701T), isolated from a smear-ripened cheese.</title>
        <authorList>
            <consortium name="US DOE Joint Genome Institute (JGI-PGF)"/>
            <person name="Walter F."/>
            <person name="Albersmeier A."/>
            <person name="Kalinowski J."/>
            <person name="Ruckert C."/>
        </authorList>
    </citation>
    <scope>NUCLEOTIDE SEQUENCE</scope>
    <source>
        <strain evidence="10">CGMCC 1.12195</strain>
    </source>
</reference>
<dbReference type="PROSITE" id="PS50109">
    <property type="entry name" value="HIS_KIN"/>
    <property type="match status" value="1"/>
</dbReference>
<evidence type="ECO:0000256" key="3">
    <source>
        <dbReference type="ARBA" id="ARBA00022553"/>
    </source>
</evidence>
<evidence type="ECO:0000259" key="7">
    <source>
        <dbReference type="PROSITE" id="PS01124"/>
    </source>
</evidence>
<dbReference type="InterPro" id="IPR003594">
    <property type="entry name" value="HATPase_dom"/>
</dbReference>
<feature type="modified residue" description="4-aspartylphosphate" evidence="6">
    <location>
        <position position="1171"/>
    </location>
</feature>
<feature type="domain" description="HTH araC/xylS-type" evidence="7">
    <location>
        <begin position="1269"/>
        <end position="1368"/>
    </location>
</feature>
<dbReference type="InterPro" id="IPR005467">
    <property type="entry name" value="His_kinase_dom"/>
</dbReference>
<dbReference type="CDD" id="cd17574">
    <property type="entry name" value="REC_OmpR"/>
    <property type="match status" value="1"/>
</dbReference>
<dbReference type="Pfam" id="PF00512">
    <property type="entry name" value="HisKA"/>
    <property type="match status" value="1"/>
</dbReference>
<dbReference type="InterPro" id="IPR013783">
    <property type="entry name" value="Ig-like_fold"/>
</dbReference>
<keyword evidence="11" id="KW-1185">Reference proteome</keyword>
<dbReference type="Gene3D" id="3.30.565.10">
    <property type="entry name" value="Histidine kinase-like ATPase, C-terminal domain"/>
    <property type="match status" value="1"/>
</dbReference>
<feature type="domain" description="Response regulatory" evidence="9">
    <location>
        <begin position="1123"/>
        <end position="1238"/>
    </location>
</feature>
<dbReference type="CDD" id="cd00082">
    <property type="entry name" value="HisKA"/>
    <property type="match status" value="1"/>
</dbReference>
<dbReference type="Gene3D" id="3.40.50.2300">
    <property type="match status" value="1"/>
</dbReference>
<evidence type="ECO:0000259" key="9">
    <source>
        <dbReference type="PROSITE" id="PS50110"/>
    </source>
</evidence>
<dbReference type="SMART" id="SM00448">
    <property type="entry name" value="REC"/>
    <property type="match status" value="1"/>
</dbReference>
<evidence type="ECO:0000313" key="10">
    <source>
        <dbReference type="EMBL" id="GGG74245.1"/>
    </source>
</evidence>
<evidence type="ECO:0000256" key="4">
    <source>
        <dbReference type="ARBA" id="ARBA00023015"/>
    </source>
</evidence>
<dbReference type="SUPFAM" id="SSF52172">
    <property type="entry name" value="CheY-like"/>
    <property type="match status" value="1"/>
</dbReference>
<dbReference type="InterPro" id="IPR009057">
    <property type="entry name" value="Homeodomain-like_sf"/>
</dbReference>
<evidence type="ECO:0000259" key="8">
    <source>
        <dbReference type="PROSITE" id="PS50109"/>
    </source>
</evidence>
<dbReference type="SUPFAM" id="SSF63829">
    <property type="entry name" value="Calcium-dependent phosphotriesterase"/>
    <property type="match status" value="1"/>
</dbReference>
<dbReference type="InterPro" id="IPR011123">
    <property type="entry name" value="Y_Y_Y"/>
</dbReference>
<dbReference type="Gene3D" id="2.130.10.10">
    <property type="entry name" value="YVTN repeat-like/Quinoprotein amine dehydrogenase"/>
    <property type="match status" value="2"/>
</dbReference>
<dbReference type="InterPro" id="IPR036097">
    <property type="entry name" value="HisK_dim/P_sf"/>
</dbReference>
<dbReference type="Pfam" id="PF02518">
    <property type="entry name" value="HATPase_c"/>
    <property type="match status" value="1"/>
</dbReference>
<dbReference type="GO" id="GO:0043565">
    <property type="term" value="F:sequence-specific DNA binding"/>
    <property type="evidence" value="ECO:0007669"/>
    <property type="project" value="InterPro"/>
</dbReference>
<dbReference type="PROSITE" id="PS01124">
    <property type="entry name" value="HTH_ARAC_FAMILY_2"/>
    <property type="match status" value="1"/>
</dbReference>
<accession>A0A917HBR5</accession>
<gene>
    <name evidence="10" type="ORF">GCM10007415_02120</name>
</gene>
<name>A0A917HBR5_9SPHI</name>
<keyword evidence="4" id="KW-0805">Transcription regulation</keyword>
<dbReference type="GO" id="GO:0003700">
    <property type="term" value="F:DNA-binding transcription factor activity"/>
    <property type="evidence" value="ECO:0007669"/>
    <property type="project" value="InterPro"/>
</dbReference>
<dbReference type="EC" id="2.7.13.3" evidence="2"/>
<evidence type="ECO:0000256" key="1">
    <source>
        <dbReference type="ARBA" id="ARBA00000085"/>
    </source>
</evidence>
<dbReference type="SMART" id="SM00387">
    <property type="entry name" value="HATPase_c"/>
    <property type="match status" value="1"/>
</dbReference>
<dbReference type="InterPro" id="IPR015943">
    <property type="entry name" value="WD40/YVTN_repeat-like_dom_sf"/>
</dbReference>
<proteinExistence type="predicted"/>
<keyword evidence="10" id="KW-0418">Kinase</keyword>
<dbReference type="PANTHER" id="PTHR43547">
    <property type="entry name" value="TWO-COMPONENT HISTIDINE KINASE"/>
    <property type="match status" value="1"/>
</dbReference>
<reference evidence="10" key="2">
    <citation type="submission" date="2020-09" db="EMBL/GenBank/DDBJ databases">
        <authorList>
            <person name="Sun Q."/>
            <person name="Zhou Y."/>
        </authorList>
    </citation>
    <scope>NUCLEOTIDE SEQUENCE</scope>
    <source>
        <strain evidence="10">CGMCC 1.12195</strain>
    </source>
</reference>
<dbReference type="InterPro" id="IPR001789">
    <property type="entry name" value="Sig_transdc_resp-reg_receiver"/>
</dbReference>
<dbReference type="Pfam" id="PF12833">
    <property type="entry name" value="HTH_18"/>
    <property type="match status" value="1"/>
</dbReference>
<evidence type="ECO:0000256" key="6">
    <source>
        <dbReference type="PROSITE-ProRule" id="PRU00169"/>
    </source>
</evidence>
<keyword evidence="10" id="KW-0808">Transferase</keyword>
<evidence type="ECO:0000256" key="2">
    <source>
        <dbReference type="ARBA" id="ARBA00012438"/>
    </source>
</evidence>
<comment type="caution">
    <text evidence="10">The sequence shown here is derived from an EMBL/GenBank/DDBJ whole genome shotgun (WGS) entry which is preliminary data.</text>
</comment>
<dbReference type="InterPro" id="IPR011110">
    <property type="entry name" value="Reg_prop"/>
</dbReference>
<dbReference type="InterPro" id="IPR003661">
    <property type="entry name" value="HisK_dim/P_dom"/>
</dbReference>
<dbReference type="PANTHER" id="PTHR43547:SF2">
    <property type="entry name" value="HYBRID SIGNAL TRANSDUCTION HISTIDINE KINASE C"/>
    <property type="match status" value="1"/>
</dbReference>
<dbReference type="PROSITE" id="PS50110">
    <property type="entry name" value="RESPONSE_REGULATORY"/>
    <property type="match status" value="1"/>
</dbReference>